<dbReference type="AlphaFoldDB" id="A0A415PIC3"/>
<dbReference type="Proteomes" id="UP000284868">
    <property type="component" value="Unassembled WGS sequence"/>
</dbReference>
<reference evidence="1 2" key="1">
    <citation type="submission" date="2018-08" db="EMBL/GenBank/DDBJ databases">
        <title>A genome reference for cultivated species of the human gut microbiota.</title>
        <authorList>
            <person name="Zou Y."/>
            <person name="Xue W."/>
            <person name="Luo G."/>
        </authorList>
    </citation>
    <scope>NUCLEOTIDE SEQUENCE [LARGE SCALE GENOMIC DNA]</scope>
    <source>
        <strain evidence="1 2">AF35-6BH</strain>
    </source>
</reference>
<gene>
    <name evidence="1" type="ORF">DWZ83_04635</name>
</gene>
<evidence type="ECO:0000313" key="1">
    <source>
        <dbReference type="EMBL" id="RHM12296.1"/>
    </source>
</evidence>
<evidence type="ECO:0000313" key="2">
    <source>
        <dbReference type="Proteomes" id="UP000284868"/>
    </source>
</evidence>
<protein>
    <submittedName>
        <fullName evidence="1">Sporulation protein Cse60</fullName>
    </submittedName>
</protein>
<dbReference type="EMBL" id="QRPK01000016">
    <property type="protein sequence ID" value="RHM12296.1"/>
    <property type="molecule type" value="Genomic_DNA"/>
</dbReference>
<name>A0A415PIC3_9FIRM</name>
<dbReference type="OrthoDB" id="1653053at2"/>
<organism evidence="1 2">
    <name type="scientific">Amedibacillus dolichus</name>
    <dbReference type="NCBI Taxonomy" id="31971"/>
    <lineage>
        <taxon>Bacteria</taxon>
        <taxon>Bacillati</taxon>
        <taxon>Bacillota</taxon>
        <taxon>Erysipelotrichia</taxon>
        <taxon>Erysipelotrichales</taxon>
        <taxon>Erysipelotrichaceae</taxon>
        <taxon>Amedibacillus</taxon>
    </lineage>
</organism>
<proteinExistence type="predicted"/>
<sequence length="58" mass="6863">MMRVKVFQEEDEEDLSEVINTFLQEHADIRVCDIKLSTDILEDEEDTLTLFTVLLIYL</sequence>
<keyword evidence="2" id="KW-1185">Reference proteome</keyword>
<comment type="caution">
    <text evidence="1">The sequence shown here is derived from an EMBL/GenBank/DDBJ whole genome shotgun (WGS) entry which is preliminary data.</text>
</comment>
<dbReference type="Pfam" id="PF10957">
    <property type="entry name" value="Spore_Cse60"/>
    <property type="match status" value="1"/>
</dbReference>
<dbReference type="InterPro" id="IPR020296">
    <property type="entry name" value="Spore_Cse60"/>
</dbReference>
<accession>A0A415PIC3</accession>